<keyword evidence="2" id="KW-1185">Reference proteome</keyword>
<dbReference type="SUPFAM" id="SSF48403">
    <property type="entry name" value="Ankyrin repeat"/>
    <property type="match status" value="1"/>
</dbReference>
<reference evidence="1 2" key="1">
    <citation type="submission" date="2023-03" db="EMBL/GenBank/DDBJ databases">
        <title>High-quality genome of Scylla paramamosain provides insights in environmental adaptation.</title>
        <authorList>
            <person name="Zhang L."/>
        </authorList>
    </citation>
    <scope>NUCLEOTIDE SEQUENCE [LARGE SCALE GENOMIC DNA]</scope>
    <source>
        <strain evidence="1">LZ_2023a</strain>
        <tissue evidence="1">Muscle</tissue>
    </source>
</reference>
<sequence>MDLDSDLLDFAGSTALRYALERGELGMAELLVEMIGADWDLGISNEMLARRHPECVELLQKCREKYSIKPNSEGGGETCIICWDEIEASAYSMRIPNTVFKSKCEKEMAQTQATATEAAASTSSAEIEPEATVATSDAATDNDASIEMHGVGNCLACKSVGGGTCVKIYVVLQQLYVGVLQLAGAAHERVRRDNSPLPQLELPPIASAHDAQTRGSTVVYKIEMRRVVNWYDLTDGRRDISELDLNGFIFYIHGPGAVLT</sequence>
<dbReference type="EMBL" id="JARAKH010000040">
    <property type="protein sequence ID" value="KAK8381520.1"/>
    <property type="molecule type" value="Genomic_DNA"/>
</dbReference>
<name>A0AAW0T1V4_SCYPA</name>
<evidence type="ECO:0000313" key="1">
    <source>
        <dbReference type="EMBL" id="KAK8381520.1"/>
    </source>
</evidence>
<evidence type="ECO:0000313" key="2">
    <source>
        <dbReference type="Proteomes" id="UP001487740"/>
    </source>
</evidence>
<dbReference type="Proteomes" id="UP001487740">
    <property type="component" value="Unassembled WGS sequence"/>
</dbReference>
<accession>A0AAW0T1V4</accession>
<protein>
    <submittedName>
        <fullName evidence="1">Uncharacterized protein</fullName>
    </submittedName>
</protein>
<organism evidence="1 2">
    <name type="scientific">Scylla paramamosain</name>
    <name type="common">Mud crab</name>
    <dbReference type="NCBI Taxonomy" id="85552"/>
    <lineage>
        <taxon>Eukaryota</taxon>
        <taxon>Metazoa</taxon>
        <taxon>Ecdysozoa</taxon>
        <taxon>Arthropoda</taxon>
        <taxon>Crustacea</taxon>
        <taxon>Multicrustacea</taxon>
        <taxon>Malacostraca</taxon>
        <taxon>Eumalacostraca</taxon>
        <taxon>Eucarida</taxon>
        <taxon>Decapoda</taxon>
        <taxon>Pleocyemata</taxon>
        <taxon>Brachyura</taxon>
        <taxon>Eubrachyura</taxon>
        <taxon>Portunoidea</taxon>
        <taxon>Portunidae</taxon>
        <taxon>Portuninae</taxon>
        <taxon>Scylla</taxon>
    </lineage>
</organism>
<gene>
    <name evidence="1" type="ORF">O3P69_018538</name>
</gene>
<proteinExistence type="predicted"/>
<dbReference type="InterPro" id="IPR036770">
    <property type="entry name" value="Ankyrin_rpt-contain_sf"/>
</dbReference>
<comment type="caution">
    <text evidence="1">The sequence shown here is derived from an EMBL/GenBank/DDBJ whole genome shotgun (WGS) entry which is preliminary data.</text>
</comment>
<dbReference type="AlphaFoldDB" id="A0AAW0T1V4"/>